<evidence type="ECO:0000256" key="7">
    <source>
        <dbReference type="ARBA" id="ARBA00023004"/>
    </source>
</evidence>
<dbReference type="Gene3D" id="3.30.2070.10">
    <property type="entry name" value="Formate dehydrogenase/DMSO reductase"/>
    <property type="match status" value="1"/>
</dbReference>
<dbReference type="GO" id="GO:0043546">
    <property type="term" value="F:molybdopterin cofactor binding"/>
    <property type="evidence" value="ECO:0007669"/>
    <property type="project" value="InterPro"/>
</dbReference>
<gene>
    <name evidence="10" type="ORF">ENN26_03375</name>
</gene>
<dbReference type="PROSITE" id="PS51318">
    <property type="entry name" value="TAT"/>
    <property type="match status" value="1"/>
</dbReference>
<dbReference type="PROSITE" id="PS51669">
    <property type="entry name" value="4FE4S_MOW_BIS_MGD"/>
    <property type="match status" value="1"/>
</dbReference>
<evidence type="ECO:0000313" key="10">
    <source>
        <dbReference type="EMBL" id="HDP14806.1"/>
    </source>
</evidence>
<evidence type="ECO:0000256" key="5">
    <source>
        <dbReference type="ARBA" id="ARBA00022729"/>
    </source>
</evidence>
<dbReference type="InterPro" id="IPR019546">
    <property type="entry name" value="TAT_signal_bac_arc"/>
</dbReference>
<dbReference type="SUPFAM" id="SSF50692">
    <property type="entry name" value="ADC-like"/>
    <property type="match status" value="1"/>
</dbReference>
<dbReference type="Pfam" id="PF04879">
    <property type="entry name" value="Molybdop_Fe4S4"/>
    <property type="match status" value="1"/>
</dbReference>
<dbReference type="PANTHER" id="PTHR43742:SF9">
    <property type="entry name" value="TETRATHIONATE REDUCTASE SUBUNIT A"/>
    <property type="match status" value="1"/>
</dbReference>
<accession>A0A7C1GB00</accession>
<organism evidence="10">
    <name type="scientific">Thermofilum adornatum</name>
    <dbReference type="NCBI Taxonomy" id="1365176"/>
    <lineage>
        <taxon>Archaea</taxon>
        <taxon>Thermoproteota</taxon>
        <taxon>Thermoprotei</taxon>
        <taxon>Thermofilales</taxon>
        <taxon>Thermofilaceae</taxon>
        <taxon>Thermofilum</taxon>
    </lineage>
</organism>
<keyword evidence="3" id="KW-0500">Molybdenum</keyword>
<dbReference type="Pfam" id="PF01568">
    <property type="entry name" value="Molydop_binding"/>
    <property type="match status" value="1"/>
</dbReference>
<dbReference type="PANTHER" id="PTHR43742">
    <property type="entry name" value="TRIMETHYLAMINE-N-OXIDE REDUCTASE"/>
    <property type="match status" value="1"/>
</dbReference>
<dbReference type="Pfam" id="PF00384">
    <property type="entry name" value="Molybdopterin"/>
    <property type="match status" value="1"/>
</dbReference>
<evidence type="ECO:0000256" key="8">
    <source>
        <dbReference type="ARBA" id="ARBA00023014"/>
    </source>
</evidence>
<keyword evidence="6" id="KW-0560">Oxidoreductase</keyword>
<dbReference type="InterPro" id="IPR006656">
    <property type="entry name" value="Mopterin_OxRdtase"/>
</dbReference>
<feature type="domain" description="4Fe-4S Mo/W bis-MGD-type" evidence="9">
    <location>
        <begin position="49"/>
        <end position="105"/>
    </location>
</feature>
<proteinExistence type="inferred from homology"/>
<evidence type="ECO:0000256" key="1">
    <source>
        <dbReference type="ARBA" id="ARBA00010312"/>
    </source>
</evidence>
<reference evidence="10" key="1">
    <citation type="journal article" date="2020" name="mSystems">
        <title>Genome- and Community-Level Interaction Insights into Carbon Utilization and Element Cycling Functions of Hydrothermarchaeota in Hydrothermal Sediment.</title>
        <authorList>
            <person name="Zhou Z."/>
            <person name="Liu Y."/>
            <person name="Xu W."/>
            <person name="Pan J."/>
            <person name="Luo Z.H."/>
            <person name="Li M."/>
        </authorList>
    </citation>
    <scope>NUCLEOTIDE SEQUENCE [LARGE SCALE GENOMIC DNA]</scope>
    <source>
        <strain evidence="10">SpSt-116</strain>
    </source>
</reference>
<dbReference type="SUPFAM" id="SSF53706">
    <property type="entry name" value="Formate dehydrogenase/DMSO reductase, domains 1-3"/>
    <property type="match status" value="1"/>
</dbReference>
<keyword evidence="7" id="KW-0408">Iron</keyword>
<dbReference type="NCBIfam" id="TIGR01409">
    <property type="entry name" value="TAT_signal_seq"/>
    <property type="match status" value="1"/>
</dbReference>
<dbReference type="InterPro" id="IPR006657">
    <property type="entry name" value="MoPterin_dinucl-bd_dom"/>
</dbReference>
<keyword evidence="5" id="KW-0732">Signal</keyword>
<dbReference type="Gene3D" id="2.40.40.20">
    <property type="match status" value="1"/>
</dbReference>
<keyword evidence="4" id="KW-0479">Metal-binding</keyword>
<evidence type="ECO:0000256" key="3">
    <source>
        <dbReference type="ARBA" id="ARBA00022505"/>
    </source>
</evidence>
<dbReference type="AlphaFoldDB" id="A0A7C1GB00"/>
<name>A0A7C1GB00_9CREN</name>
<dbReference type="InterPro" id="IPR009010">
    <property type="entry name" value="Asp_de-COase-like_dom_sf"/>
</dbReference>
<keyword evidence="2" id="KW-0004">4Fe-4S</keyword>
<sequence>MTDTTSRTSLSRRDFLKAAGIVGVTAAMSTPTLRLLKPQTQRTEAQGEVKLVPTICMMCPAACQLLVRVRDGKIEKIEGNPKGPINLGKICARGQSALFRTYNPDRLKKPLIRNDPGQRGSFTGFTEASWDQALDAVASHLKKLISEGRIKEVAMIGGWAVCAFHEPLLKAFAETIGTPNAIGIPGGACYFPKAFGWSTAIGVGAHSQILTDYENIKYLVVIRRNFFGSISVVHGTRAGQKIGNYKLVVVDPRFSETAAKADLWLPIRPGTDLAFLLALINVVISEGLYDADFLRKFTNAPMLVAEDGSPLTAGTDASGKVKYLVWDLAQNKAVKHEEAILPALEGEFTVGEKKAKPVFQLLKEKVSQYTPEWAEKITGIPAGTIRQVGIEFGKTRPAAVDTGWHDPKYKNSVMTWRAAAILNALVGGLIKDGITITGVGSTATPAPDVSEESVMRIWGTKQGVAMASKGFTFQGFLDAIEKGDPYKISTVFLFSTNLVMTGPDSTRWRNAFKKLEKVIAVDIYPIDTVLYADIILPEHTFLEKNDLLFGITYAPVVGFHTRVAAVQPLYDTRHIIDIVVGIVKRLGEDYYNKFWVNYAKELGAADPQAMGAKLKDAYEKEGVKGIRKVQASARNLDVAKLESEGLIVVKDAVTLRKEMIQKTLNGQLLTPSGRIEIFSFALNNIKAKKGYQPYWDPIVAWAEPEVYGKADGKTTFYVVYGRVPTMTHTATADEPFLSVLTPDFKRMAWINRSVAESLGIKKGDKIKLISVETGASVEAVAFPTDLVREDTIWVSSDFGHKSEALHFTKFGVPYHTLTGVKADPVAGGIMSQEVVVRVEKA</sequence>
<dbReference type="Gene3D" id="2.20.25.90">
    <property type="entry name" value="ADC-like domains"/>
    <property type="match status" value="1"/>
</dbReference>
<evidence type="ECO:0000256" key="4">
    <source>
        <dbReference type="ARBA" id="ARBA00022723"/>
    </source>
</evidence>
<dbReference type="SMART" id="SM00926">
    <property type="entry name" value="Molybdop_Fe4S4"/>
    <property type="match status" value="1"/>
</dbReference>
<dbReference type="InterPro" id="IPR006963">
    <property type="entry name" value="Mopterin_OxRdtase_4Fe-4S_dom"/>
</dbReference>
<dbReference type="InterPro" id="IPR006311">
    <property type="entry name" value="TAT_signal"/>
</dbReference>
<protein>
    <submittedName>
        <fullName evidence="10">Twin-arginine translocation signal domain-containing protein</fullName>
    </submittedName>
</protein>
<evidence type="ECO:0000256" key="2">
    <source>
        <dbReference type="ARBA" id="ARBA00022485"/>
    </source>
</evidence>
<comment type="similarity">
    <text evidence="1">Belongs to the prokaryotic molybdopterin-containing oxidoreductase family.</text>
</comment>
<keyword evidence="8" id="KW-0411">Iron-sulfur</keyword>
<dbReference type="EMBL" id="DSAY01000064">
    <property type="protein sequence ID" value="HDP14806.1"/>
    <property type="molecule type" value="Genomic_DNA"/>
</dbReference>
<dbReference type="InterPro" id="IPR050612">
    <property type="entry name" value="Prok_Mopterin_Oxidored"/>
</dbReference>
<comment type="caution">
    <text evidence="10">The sequence shown here is derived from an EMBL/GenBank/DDBJ whole genome shotgun (WGS) entry which is preliminary data.</text>
</comment>
<dbReference type="Gene3D" id="3.40.50.740">
    <property type="match status" value="2"/>
</dbReference>
<evidence type="ECO:0000259" key="9">
    <source>
        <dbReference type="PROSITE" id="PS51669"/>
    </source>
</evidence>
<evidence type="ECO:0000256" key="6">
    <source>
        <dbReference type="ARBA" id="ARBA00023002"/>
    </source>
</evidence>
<dbReference type="GO" id="GO:0051539">
    <property type="term" value="F:4 iron, 4 sulfur cluster binding"/>
    <property type="evidence" value="ECO:0007669"/>
    <property type="project" value="UniProtKB-KW"/>
</dbReference>
<dbReference type="GO" id="GO:0046872">
    <property type="term" value="F:metal ion binding"/>
    <property type="evidence" value="ECO:0007669"/>
    <property type="project" value="UniProtKB-KW"/>
</dbReference>
<dbReference type="GO" id="GO:0016491">
    <property type="term" value="F:oxidoreductase activity"/>
    <property type="evidence" value="ECO:0007669"/>
    <property type="project" value="UniProtKB-KW"/>
</dbReference>
<dbReference type="Gene3D" id="3.40.228.10">
    <property type="entry name" value="Dimethylsulfoxide Reductase, domain 2"/>
    <property type="match status" value="2"/>
</dbReference>